<dbReference type="InterPro" id="IPR011333">
    <property type="entry name" value="SKP1/BTB/POZ_sf"/>
</dbReference>
<dbReference type="Pfam" id="PF00651">
    <property type="entry name" value="BTB"/>
    <property type="match status" value="1"/>
</dbReference>
<dbReference type="AlphaFoldDB" id="W2RTB5"/>
<organism evidence="2 3">
    <name type="scientific">Cyphellophora europaea (strain CBS 101466)</name>
    <name type="common">Phialophora europaea</name>
    <dbReference type="NCBI Taxonomy" id="1220924"/>
    <lineage>
        <taxon>Eukaryota</taxon>
        <taxon>Fungi</taxon>
        <taxon>Dikarya</taxon>
        <taxon>Ascomycota</taxon>
        <taxon>Pezizomycotina</taxon>
        <taxon>Eurotiomycetes</taxon>
        <taxon>Chaetothyriomycetidae</taxon>
        <taxon>Chaetothyriales</taxon>
        <taxon>Cyphellophoraceae</taxon>
        <taxon>Cyphellophora</taxon>
    </lineage>
</organism>
<sequence length="131" mass="14631">MADPDSLAEGFTEGFASQLSTSLFHDFVLKCEDGHELKVHRMILQPNEAAVKPIFREGVNQSLELPEDDPALIARMLTYMDTGDYSTKSLTISMTGDKLAQFHGVSDNFHCTNKGWPDRCLPHHYMMIVAG</sequence>
<evidence type="ECO:0000259" key="1">
    <source>
        <dbReference type="PROSITE" id="PS50097"/>
    </source>
</evidence>
<dbReference type="InterPro" id="IPR000210">
    <property type="entry name" value="BTB/POZ_dom"/>
</dbReference>
<dbReference type="SUPFAM" id="SSF54695">
    <property type="entry name" value="POZ domain"/>
    <property type="match status" value="1"/>
</dbReference>
<protein>
    <recommendedName>
        <fullName evidence="1">BTB domain-containing protein</fullName>
    </recommendedName>
</protein>
<keyword evidence="3" id="KW-1185">Reference proteome</keyword>
<dbReference type="OrthoDB" id="4151551at2759"/>
<evidence type="ECO:0000313" key="3">
    <source>
        <dbReference type="Proteomes" id="UP000030752"/>
    </source>
</evidence>
<proteinExistence type="predicted"/>
<name>W2RTB5_CYPE1</name>
<dbReference type="HOGENOM" id="CLU_1927526_0_0_1"/>
<accession>W2RTB5</accession>
<evidence type="ECO:0000313" key="2">
    <source>
        <dbReference type="EMBL" id="ETN39560.1"/>
    </source>
</evidence>
<dbReference type="CDD" id="cd18186">
    <property type="entry name" value="BTB_POZ_ZBTB_KLHL-like"/>
    <property type="match status" value="1"/>
</dbReference>
<gene>
    <name evidence="2" type="ORF">HMPREF1541_05786</name>
</gene>
<dbReference type="PROSITE" id="PS50097">
    <property type="entry name" value="BTB"/>
    <property type="match status" value="1"/>
</dbReference>
<dbReference type="RefSeq" id="XP_008718345.1">
    <property type="nucleotide sequence ID" value="XM_008720123.1"/>
</dbReference>
<dbReference type="GeneID" id="19973125"/>
<reference evidence="2 3" key="1">
    <citation type="submission" date="2013-03" db="EMBL/GenBank/DDBJ databases">
        <title>The Genome Sequence of Phialophora europaea CBS 101466.</title>
        <authorList>
            <consortium name="The Broad Institute Genomics Platform"/>
            <person name="Cuomo C."/>
            <person name="de Hoog S."/>
            <person name="Gorbushina A."/>
            <person name="Walker B."/>
            <person name="Young S.K."/>
            <person name="Zeng Q."/>
            <person name="Gargeya S."/>
            <person name="Fitzgerald M."/>
            <person name="Haas B."/>
            <person name="Abouelleil A."/>
            <person name="Allen A.W."/>
            <person name="Alvarado L."/>
            <person name="Arachchi H.M."/>
            <person name="Berlin A.M."/>
            <person name="Chapman S.B."/>
            <person name="Gainer-Dewar J."/>
            <person name="Goldberg J."/>
            <person name="Griggs A."/>
            <person name="Gujja S."/>
            <person name="Hansen M."/>
            <person name="Howarth C."/>
            <person name="Imamovic A."/>
            <person name="Ireland A."/>
            <person name="Larimer J."/>
            <person name="McCowan C."/>
            <person name="Murphy C."/>
            <person name="Pearson M."/>
            <person name="Poon T.W."/>
            <person name="Priest M."/>
            <person name="Roberts A."/>
            <person name="Saif S."/>
            <person name="Shea T."/>
            <person name="Sisk P."/>
            <person name="Sykes S."/>
            <person name="Wortman J."/>
            <person name="Nusbaum C."/>
            <person name="Birren B."/>
        </authorList>
    </citation>
    <scope>NUCLEOTIDE SEQUENCE [LARGE SCALE GENOMIC DNA]</scope>
    <source>
        <strain evidence="2 3">CBS 101466</strain>
    </source>
</reference>
<dbReference type="InParanoid" id="W2RTB5"/>
<feature type="domain" description="BTB" evidence="1">
    <location>
        <begin position="25"/>
        <end position="89"/>
    </location>
</feature>
<dbReference type="EMBL" id="KB822721">
    <property type="protein sequence ID" value="ETN39560.1"/>
    <property type="molecule type" value="Genomic_DNA"/>
</dbReference>
<dbReference type="Proteomes" id="UP000030752">
    <property type="component" value="Unassembled WGS sequence"/>
</dbReference>
<dbReference type="VEuPathDB" id="FungiDB:HMPREF1541_05786"/>
<dbReference type="Gene3D" id="3.30.710.10">
    <property type="entry name" value="Potassium Channel Kv1.1, Chain A"/>
    <property type="match status" value="1"/>
</dbReference>